<gene>
    <name evidence="2" type="ORF">SM116_15130</name>
</gene>
<dbReference type="PANTHER" id="PTHR21248:SF22">
    <property type="entry name" value="PHOSPHOLIPASE D"/>
    <property type="match status" value="1"/>
</dbReference>
<dbReference type="RefSeq" id="WP_320941796.1">
    <property type="nucleotide sequence ID" value="NZ_BAABEU010000001.1"/>
</dbReference>
<dbReference type="SMART" id="SM00155">
    <property type="entry name" value="PLDc"/>
    <property type="match status" value="2"/>
</dbReference>
<dbReference type="PANTHER" id="PTHR21248">
    <property type="entry name" value="CARDIOLIPIN SYNTHASE"/>
    <property type="match status" value="1"/>
</dbReference>
<dbReference type="Pfam" id="PF13091">
    <property type="entry name" value="PLDc_2"/>
    <property type="match status" value="1"/>
</dbReference>
<feature type="domain" description="PLD phosphodiesterase" evidence="1">
    <location>
        <begin position="150"/>
        <end position="180"/>
    </location>
</feature>
<accession>A0ABZ0SJM3</accession>
<dbReference type="InterPro" id="IPR025202">
    <property type="entry name" value="PLD-like_dom"/>
</dbReference>
<dbReference type="InterPro" id="IPR001736">
    <property type="entry name" value="PLipase_D/transphosphatidylase"/>
</dbReference>
<feature type="domain" description="PLD phosphodiesterase" evidence="1">
    <location>
        <begin position="450"/>
        <end position="477"/>
    </location>
</feature>
<keyword evidence="3" id="KW-1185">Reference proteome</keyword>
<protein>
    <submittedName>
        <fullName evidence="2">Phospholipase D-like domain-containing protein</fullName>
    </submittedName>
</protein>
<reference evidence="2 3" key="1">
    <citation type="submission" date="2023-11" db="EMBL/GenBank/DDBJ databases">
        <title>Genome sequence of Microbacterium rhizosphaerae KACC 19337.</title>
        <authorList>
            <person name="Choi H."/>
            <person name="Kim S."/>
            <person name="Kim Y."/>
            <person name="Kwon S.-W."/>
            <person name="Heo J."/>
        </authorList>
    </citation>
    <scope>NUCLEOTIDE SEQUENCE [LARGE SCALE GENOMIC DNA]</scope>
    <source>
        <strain evidence="2 3">KACC 19337</strain>
    </source>
</reference>
<organism evidence="2 3">
    <name type="scientific">Microbacterium rhizosphaerae</name>
    <dbReference type="NCBI Taxonomy" id="1678237"/>
    <lineage>
        <taxon>Bacteria</taxon>
        <taxon>Bacillati</taxon>
        <taxon>Actinomycetota</taxon>
        <taxon>Actinomycetes</taxon>
        <taxon>Micrococcales</taxon>
        <taxon>Microbacteriaceae</taxon>
        <taxon>Microbacterium</taxon>
    </lineage>
</organism>
<evidence type="ECO:0000313" key="3">
    <source>
        <dbReference type="Proteomes" id="UP001323798"/>
    </source>
</evidence>
<proteinExistence type="predicted"/>
<name>A0ABZ0SJM3_9MICO</name>
<dbReference type="Proteomes" id="UP001323798">
    <property type="component" value="Chromosome"/>
</dbReference>
<evidence type="ECO:0000259" key="1">
    <source>
        <dbReference type="PROSITE" id="PS50035"/>
    </source>
</evidence>
<evidence type="ECO:0000313" key="2">
    <source>
        <dbReference type="EMBL" id="WPR89079.1"/>
    </source>
</evidence>
<dbReference type="Gene3D" id="3.30.870.10">
    <property type="entry name" value="Endonuclease Chain A"/>
    <property type="match status" value="2"/>
</dbReference>
<dbReference type="SUPFAM" id="SSF56024">
    <property type="entry name" value="Phospholipase D/nuclease"/>
    <property type="match status" value="2"/>
</dbReference>
<dbReference type="PROSITE" id="PS50035">
    <property type="entry name" value="PLD"/>
    <property type="match status" value="2"/>
</dbReference>
<dbReference type="EMBL" id="CP139368">
    <property type="protein sequence ID" value="WPR89079.1"/>
    <property type="molecule type" value="Genomic_DNA"/>
</dbReference>
<sequence length="599" mass="67601">MSDDGMTWFGGDVATGMSPVLERSEVSFFVDADEYYADLRAEVVRAGEQSGDRFVCWIGFESSLSTVMPSQEPQPAVKAAERRQWREGDMWWRDVLADATSRGVMLRALLNLHPAPKPADKYIEANLTTVGELNRFENTLAIDDFRYLFMNGTHHQKLVVVQNEQELFAYIGSMDVQQKRIADRWCEVGCKVRGEAARELYRVFHSRWVEHTEVLDGMPRERSWLPAPDQVAVAPVDARVLTQASVTVGRPTRKNPFHPLGPAQQVVNEAHRLRIATPRATIDLPGVPTVQVPSLTVADVVGNAFFTAKDPAAPPLIAMAAEQSPVYASGTWTLDPEGRTGIYHQIAAALRRTKHHIYLEDQYLIDDAAMGELPSMLDLLIEKVQEPAFRKLIVFCNRDDQIEEEFEWQAGPHRRSFVEHLAAAGGDKVVICQYKSAEVLGITSDAELAWPFYVHSKTWIFDDELLIVGSANCNRRGYSHDSELDFAVYDTEQTMIADLRRRIWLRRLNTAMVDRPLSPDDVDDFVSAARYWERPDEFGLTIENNRIGIDAFMATEVPGEREPDIFKALGWDGIDTYVDPFGSTVEELLWNIVIDPEGT</sequence>